<dbReference type="Gene3D" id="3.30.559.30">
    <property type="entry name" value="Nonribosomal peptide synthetase, condensation domain"/>
    <property type="match status" value="2"/>
</dbReference>
<evidence type="ECO:0000256" key="5">
    <source>
        <dbReference type="SAM" id="MobiDB-lite"/>
    </source>
</evidence>
<feature type="compositionally biased region" description="Basic and acidic residues" evidence="5">
    <location>
        <begin position="256"/>
        <end position="268"/>
    </location>
</feature>
<dbReference type="OrthoDB" id="416786at2759"/>
<keyword evidence="2" id="KW-0597">Phosphoprotein</keyword>
<dbReference type="GO" id="GO:0044550">
    <property type="term" value="P:secondary metabolite biosynthetic process"/>
    <property type="evidence" value="ECO:0007669"/>
    <property type="project" value="TreeGrafter"/>
</dbReference>
<dbReference type="FunFam" id="3.30.300.30:FF:000015">
    <property type="entry name" value="Nonribosomal peptide synthase SidD"/>
    <property type="match status" value="1"/>
</dbReference>
<dbReference type="VEuPathDB" id="FungiDB:jhhlp_001563"/>
<feature type="compositionally biased region" description="Polar residues" evidence="5">
    <location>
        <begin position="272"/>
        <end position="295"/>
    </location>
</feature>
<dbReference type="Gene3D" id="3.30.300.30">
    <property type="match status" value="1"/>
</dbReference>
<evidence type="ECO:0000256" key="3">
    <source>
        <dbReference type="ARBA" id="ARBA00022598"/>
    </source>
</evidence>
<dbReference type="InterPro" id="IPR023213">
    <property type="entry name" value="CAT-like_dom_sf"/>
</dbReference>
<dbReference type="InterPro" id="IPR020845">
    <property type="entry name" value="AMP-binding_CS"/>
</dbReference>
<evidence type="ECO:0000313" key="7">
    <source>
        <dbReference type="EMBL" id="PKS12263.1"/>
    </source>
</evidence>
<dbReference type="STRING" id="41688.A0A2N3NIK2"/>
<dbReference type="CDD" id="cd19542">
    <property type="entry name" value="CT_NRPS-like"/>
    <property type="match status" value="1"/>
</dbReference>
<dbReference type="Pfam" id="PF00550">
    <property type="entry name" value="PP-binding"/>
    <property type="match status" value="2"/>
</dbReference>
<dbReference type="InterPro" id="IPR001242">
    <property type="entry name" value="Condensation_dom"/>
</dbReference>
<dbReference type="GO" id="GO:0043041">
    <property type="term" value="P:amino acid activation for nonribosomal peptide biosynthetic process"/>
    <property type="evidence" value="ECO:0007669"/>
    <property type="project" value="TreeGrafter"/>
</dbReference>
<comment type="similarity">
    <text evidence="4">Belongs to the NRP synthetase family.</text>
</comment>
<dbReference type="InterPro" id="IPR042099">
    <property type="entry name" value="ANL_N_sf"/>
</dbReference>
<dbReference type="Proteomes" id="UP000233524">
    <property type="component" value="Unassembled WGS sequence"/>
</dbReference>
<keyword evidence="3" id="KW-0436">Ligase</keyword>
<dbReference type="GO" id="GO:0005737">
    <property type="term" value="C:cytoplasm"/>
    <property type="evidence" value="ECO:0007669"/>
    <property type="project" value="TreeGrafter"/>
</dbReference>
<dbReference type="GO" id="GO:0016874">
    <property type="term" value="F:ligase activity"/>
    <property type="evidence" value="ECO:0007669"/>
    <property type="project" value="UniProtKB-KW"/>
</dbReference>
<dbReference type="SMART" id="SM00823">
    <property type="entry name" value="PKS_PP"/>
    <property type="match status" value="2"/>
</dbReference>
<comment type="caution">
    <text evidence="7">The sequence shown here is derived from an EMBL/GenBank/DDBJ whole genome shotgun (WGS) entry which is preliminary data.</text>
</comment>
<dbReference type="CDD" id="cd19545">
    <property type="entry name" value="FUM14_C_NRPS-like"/>
    <property type="match status" value="1"/>
</dbReference>
<protein>
    <recommendedName>
        <fullName evidence="6">Carrier domain-containing protein</fullName>
    </recommendedName>
</protein>
<dbReference type="Pfam" id="PF00501">
    <property type="entry name" value="AMP-binding"/>
    <property type="match status" value="2"/>
</dbReference>
<dbReference type="Gene3D" id="3.30.559.10">
    <property type="entry name" value="Chloramphenicol acetyltransferase-like domain"/>
    <property type="match status" value="2"/>
</dbReference>
<dbReference type="PANTHER" id="PTHR45527:SF3">
    <property type="entry name" value="SIDEROPHORE SYNTHETASE (EUROFUNG)"/>
    <property type="match status" value="1"/>
</dbReference>
<dbReference type="InterPro" id="IPR036736">
    <property type="entry name" value="ACP-like_sf"/>
</dbReference>
<dbReference type="PROSITE" id="PS50075">
    <property type="entry name" value="CARRIER"/>
    <property type="match status" value="2"/>
</dbReference>
<accession>A0A2N3NIK2</accession>
<dbReference type="EMBL" id="NLAX01000004">
    <property type="protein sequence ID" value="PKS12263.1"/>
    <property type="molecule type" value="Genomic_DNA"/>
</dbReference>
<dbReference type="PROSITE" id="PS00012">
    <property type="entry name" value="PHOSPHOPANTETHEINE"/>
    <property type="match status" value="1"/>
</dbReference>
<dbReference type="PANTHER" id="PTHR45527">
    <property type="entry name" value="NONRIBOSOMAL PEPTIDE SYNTHETASE"/>
    <property type="match status" value="1"/>
</dbReference>
<reference evidence="7 8" key="1">
    <citation type="journal article" date="2017" name="G3 (Bethesda)">
        <title>First Draft Genome Sequence of the Pathogenic Fungus Lomentospora prolificans (Formerly Scedosporium prolificans).</title>
        <authorList>
            <person name="Luo R."/>
            <person name="Zimin A."/>
            <person name="Workman R."/>
            <person name="Fan Y."/>
            <person name="Pertea G."/>
            <person name="Grossman N."/>
            <person name="Wear M.P."/>
            <person name="Jia B."/>
            <person name="Miller H."/>
            <person name="Casadevall A."/>
            <person name="Timp W."/>
            <person name="Zhang S.X."/>
            <person name="Salzberg S.L."/>
        </authorList>
    </citation>
    <scope>NUCLEOTIDE SEQUENCE [LARGE SCALE GENOMIC DNA]</scope>
    <source>
        <strain evidence="7 8">JHH-5317</strain>
    </source>
</reference>
<evidence type="ECO:0000256" key="1">
    <source>
        <dbReference type="ARBA" id="ARBA00022450"/>
    </source>
</evidence>
<evidence type="ECO:0000313" key="8">
    <source>
        <dbReference type="Proteomes" id="UP000233524"/>
    </source>
</evidence>
<dbReference type="InterPro" id="IPR020806">
    <property type="entry name" value="PKS_PP-bd"/>
</dbReference>
<dbReference type="SUPFAM" id="SSF56801">
    <property type="entry name" value="Acetyl-CoA synthetase-like"/>
    <property type="match status" value="1"/>
</dbReference>
<dbReference type="CDD" id="cd05918">
    <property type="entry name" value="A_NRPS_SidN3_like"/>
    <property type="match status" value="1"/>
</dbReference>
<feature type="region of interest" description="Disordered" evidence="5">
    <location>
        <begin position="315"/>
        <end position="362"/>
    </location>
</feature>
<keyword evidence="1" id="KW-0596">Phosphopantetheine</keyword>
<dbReference type="FunFam" id="3.30.559.30:FF:000003">
    <property type="entry name" value="Nonribosomal peptide synthase SidD"/>
    <property type="match status" value="1"/>
</dbReference>
<name>A0A2N3NIK2_9PEZI</name>
<feature type="compositionally biased region" description="Low complexity" evidence="5">
    <location>
        <begin position="239"/>
        <end position="253"/>
    </location>
</feature>
<keyword evidence="8" id="KW-1185">Reference proteome</keyword>
<dbReference type="FunFam" id="1.10.1200.10:FF:000005">
    <property type="entry name" value="Nonribosomal peptide synthetase 1"/>
    <property type="match status" value="2"/>
</dbReference>
<feature type="domain" description="Carrier" evidence="6">
    <location>
        <begin position="1402"/>
        <end position="1478"/>
    </location>
</feature>
<dbReference type="InterPro" id="IPR000873">
    <property type="entry name" value="AMP-dep_synth/lig_dom"/>
</dbReference>
<dbReference type="InterPro" id="IPR009081">
    <property type="entry name" value="PP-bd_ACP"/>
</dbReference>
<sequence length="1922" mass="211946">MHPRNGEDDGSSQEVPLPSPAVEVIQECHNEPQPSAQTDLNEAIQDGSPKLSATDLEQIWKWNNVLPPTITECTHETISRRAREHPEKLAVQSWEGQLTYGEIETYSTRLALRLCHFGVRIGTRVPLLFEKSMWTVVGVLAIMKAGGTFILTDPSQPEARLRTIAEEAAAQFILTSKTQEKLGRRVAPTAELFIVPGDDIYRNQAALSSIHPSPTLVPDTNSDLPAEPSVELHEMPIASSPHTPPLSTHPSSPDSTKTDRPEPVDEHIQPLAQASSQDATITESPAPATATSSPQLITSVDDNTTVTPQANLPVSQDTAQQAPLSPVPNVAPILLPSPPPSITDSCTAPIADAPTPTISLPDVPPNNPMYIIFTSGSTGKPKGVVISHENYASGAVPRGDAVGYRAHSKVFDFASYAFDVSIDCMLCTLANGGCLCVPSEADRMNDLSGAIRKSGANMAHMTPSVARVLDSDIIPSLEVLGLGGEAVSASDAATWSKDTTVVIAYGPSECTVGCTVNNNVKVSTNIGYGVGGLTWIVDPEDHNRLVPVGEIGELLIEGPVVGIGYLNDPVKTSEVFISDPTWLLEGHGDFQGRRGRLYKTGDLVRYDPNGAGSIAFVGRKDQQVKLRGQRVELSEVEHHLRRHLQQYAQIVAEVIYPSGGEPTLVAFLAESKSSSHTSEPEFSEFSGGVSAALVEAEAALEKEIPRYMIPSTFVPLTLIPTLVSGKTNRKKIKEIGQSMSREQLASMKRLRRPTERPQTEMEIVLHALWVKVLGVDAEIGLQDSFLALGGDSLRAMKLASVAREENFQLTVATIFQHPTLKEMAARMEKADQNAATPVTPFSMIEGWEPSEAKIVAAELCSVSVDDIEDIYPCTPLQEALMALSAKVREAYVAQRVVRLDCLDMATRLEEAFNTATAGCAILRTRIIQVPEHGLVQVLLNKGIEWSRGNDVDKYLVQDRDEAMDLGKPLVRYGMFQNETTGGYEFVLTMHHALYDGWSMPLVVDRINRAYKDEPASISPHFREFIKYLKNLDREAGERYWKEKLAGATGPQFPMLPWPSYQPQAESLLEHYVPIQRHPSSKATIATILRGAWALVASEYTASRDVVFGETLTGRNAPIAGAELIEGPMITTVPVRLRVDLGETISEYLNNIQIQTAEQIPHEHIGLQHIRRLSPDALQACELRTGIVLHPTADPDQVNPDAELPASRLVPAGDEEAAQEALKFNTYALMLVCSLDPKGFLIMASFDSKTVDVKTMDNALHQLGHVVQQLCQDPEKALGDIEFLTEDDKQSLQALSTVCAMEAEVEYPGTNAIWVVDLANPHRLVPRGALGELIVQSTEDLALERLDTPEWIKSQHPSEKIQHLYKTGRLAVFTSEGSLQLKGLKSQLPSNYMIPKARAKTMSATSGKQKALRTLWARVLHMAEEDISLGDSFFQLGGDSISAMKLVSEARNAGWSLTVAKAFQNRTLYDMARILEELDTKPVANEVSEPYSLIDGFEVDISLPKIRSSLADPNWEVVDVLPVRPLQAVAIDGTIRIPRFSARYEIMYFNSPIDRTQLYRACQELVSMNEILRTVFIKSSDEYLAVVLEDLPTPVVEYHIDQGLEGFTRNLCDLDVQTSMPLGSAFVKWFHVQEVGGRSCLIFRISHSQYDEICLPLLLKQLSAIYEKRTVPTSLPFSSYVQHVVRRSIPESIGYWRELLEGSAMTMFRPDIPVTNTDHYAIEKTFDISARSMDTTVATIPTAVWALTLARRAKLNDVTFGEVVSGRNIDFHHANTVMGPCWQYAPVRVKFDPTWTGADLLAHVQDQHIAGSAYEAMGLPEIIQNCTDWPSDITWYDTVVHQDVDHVTELPFQETTCQMETYYAQAEPLREWKIQAFFKGDELTIEIVTVESWKEVAHDLLGEIGEVLKELLYRPDQLVLAPV</sequence>
<dbReference type="GO" id="GO:0031177">
    <property type="term" value="F:phosphopantetheine binding"/>
    <property type="evidence" value="ECO:0007669"/>
    <property type="project" value="InterPro"/>
</dbReference>
<dbReference type="SUPFAM" id="SSF52777">
    <property type="entry name" value="CoA-dependent acyltransferases"/>
    <property type="match status" value="4"/>
</dbReference>
<feature type="domain" description="Carrier" evidence="6">
    <location>
        <begin position="756"/>
        <end position="831"/>
    </location>
</feature>
<gene>
    <name evidence="7" type="ORF">jhhlp_001563</name>
</gene>
<feature type="region of interest" description="Disordered" evidence="5">
    <location>
        <begin position="236"/>
        <end position="295"/>
    </location>
</feature>
<dbReference type="InterPro" id="IPR006162">
    <property type="entry name" value="Ppantetheine_attach_site"/>
</dbReference>
<proteinExistence type="inferred from homology"/>
<dbReference type="InterPro" id="IPR045851">
    <property type="entry name" value="AMP-bd_C_sf"/>
</dbReference>
<dbReference type="Gene3D" id="1.10.1200.10">
    <property type="entry name" value="ACP-like"/>
    <property type="match status" value="2"/>
</dbReference>
<dbReference type="Pfam" id="PF00668">
    <property type="entry name" value="Condensation"/>
    <property type="match status" value="2"/>
</dbReference>
<dbReference type="InParanoid" id="A0A2N3NIK2"/>
<evidence type="ECO:0000256" key="4">
    <source>
        <dbReference type="ARBA" id="ARBA00029454"/>
    </source>
</evidence>
<organism evidence="7 8">
    <name type="scientific">Lomentospora prolificans</name>
    <dbReference type="NCBI Taxonomy" id="41688"/>
    <lineage>
        <taxon>Eukaryota</taxon>
        <taxon>Fungi</taxon>
        <taxon>Dikarya</taxon>
        <taxon>Ascomycota</taxon>
        <taxon>Pezizomycotina</taxon>
        <taxon>Sordariomycetes</taxon>
        <taxon>Hypocreomycetidae</taxon>
        <taxon>Microascales</taxon>
        <taxon>Microascaceae</taxon>
        <taxon>Lomentospora</taxon>
    </lineage>
</organism>
<evidence type="ECO:0000259" key="6">
    <source>
        <dbReference type="PROSITE" id="PS50075"/>
    </source>
</evidence>
<dbReference type="Gene3D" id="3.40.50.12780">
    <property type="entry name" value="N-terminal domain of ligase-like"/>
    <property type="match status" value="2"/>
</dbReference>
<evidence type="ECO:0000256" key="2">
    <source>
        <dbReference type="ARBA" id="ARBA00022553"/>
    </source>
</evidence>
<feature type="region of interest" description="Disordered" evidence="5">
    <location>
        <begin position="1"/>
        <end position="21"/>
    </location>
</feature>
<dbReference type="PROSITE" id="PS00455">
    <property type="entry name" value="AMP_BINDING"/>
    <property type="match status" value="1"/>
</dbReference>
<dbReference type="SUPFAM" id="SSF47336">
    <property type="entry name" value="ACP-like"/>
    <property type="match status" value="2"/>
</dbReference>